<reference evidence="3" key="1">
    <citation type="journal article" date="2019" name="Int. J. Syst. Evol. Microbiol.">
        <title>The Global Catalogue of Microorganisms (GCM) 10K type strain sequencing project: providing services to taxonomists for standard genome sequencing and annotation.</title>
        <authorList>
            <consortium name="The Broad Institute Genomics Platform"/>
            <consortium name="The Broad Institute Genome Sequencing Center for Infectious Disease"/>
            <person name="Wu L."/>
            <person name="Ma J."/>
        </authorList>
    </citation>
    <scope>NUCLEOTIDE SEQUENCE [LARGE SCALE GENOMIC DNA]</scope>
    <source>
        <strain evidence="3">CGMCC 4.1434</strain>
    </source>
</reference>
<keyword evidence="3" id="KW-1185">Reference proteome</keyword>
<feature type="transmembrane region" description="Helical" evidence="1">
    <location>
        <begin position="191"/>
        <end position="209"/>
    </location>
</feature>
<evidence type="ECO:0000313" key="2">
    <source>
        <dbReference type="EMBL" id="MFC5590802.1"/>
    </source>
</evidence>
<evidence type="ECO:0000313" key="3">
    <source>
        <dbReference type="Proteomes" id="UP001596109"/>
    </source>
</evidence>
<accession>A0ABW0TN74</accession>
<dbReference type="EMBL" id="JBHSNO010000009">
    <property type="protein sequence ID" value="MFC5590802.1"/>
    <property type="molecule type" value="Genomic_DNA"/>
</dbReference>
<dbReference type="RefSeq" id="WP_381437794.1">
    <property type="nucleotide sequence ID" value="NZ_JBHSNO010000009.1"/>
</dbReference>
<keyword evidence="1" id="KW-0812">Transmembrane</keyword>
<feature type="transmembrane region" description="Helical" evidence="1">
    <location>
        <begin position="51"/>
        <end position="69"/>
    </location>
</feature>
<feature type="transmembrane region" description="Helical" evidence="1">
    <location>
        <begin position="101"/>
        <end position="118"/>
    </location>
</feature>
<gene>
    <name evidence="2" type="ORF">ACFPRA_18025</name>
</gene>
<sequence length="252" mass="29116">MPLTFAHPAAILPLSRKHKYINFSAMVLGSMAPDFEYFLRGRPMGEIGHTFAGFVYFNLPLVAVIYFIYHSFVHQTLFNHLPVFLQDASTNRVESSNQLKVVVFIYSALFGMLTHVVWDSFTHINGYMVLRFPALFTNTYNIYGFDIPLYKFLQHGSTVVGIALIVGYLYVRALLYRQKNTTESTQRKLRFWTSLFLLIAVIVCFWYMIDYIPILNYGIAVVRIIDSFLLSLLVVSLFYKKHLKDCGEAVEE</sequence>
<comment type="caution">
    <text evidence="2">The sequence shown here is derived from an EMBL/GenBank/DDBJ whole genome shotgun (WGS) entry which is preliminary data.</text>
</comment>
<dbReference type="Pfam" id="PF13803">
    <property type="entry name" value="DUF4184"/>
    <property type="match status" value="1"/>
</dbReference>
<feature type="transmembrane region" description="Helical" evidence="1">
    <location>
        <begin position="152"/>
        <end position="171"/>
    </location>
</feature>
<keyword evidence="1" id="KW-1133">Transmembrane helix</keyword>
<organism evidence="2 3">
    <name type="scientific">Sporosarcina soli</name>
    <dbReference type="NCBI Taxonomy" id="334736"/>
    <lineage>
        <taxon>Bacteria</taxon>
        <taxon>Bacillati</taxon>
        <taxon>Bacillota</taxon>
        <taxon>Bacilli</taxon>
        <taxon>Bacillales</taxon>
        <taxon>Caryophanaceae</taxon>
        <taxon>Sporosarcina</taxon>
    </lineage>
</organism>
<dbReference type="Proteomes" id="UP001596109">
    <property type="component" value="Unassembled WGS sequence"/>
</dbReference>
<feature type="transmembrane region" description="Helical" evidence="1">
    <location>
        <begin position="215"/>
        <end position="239"/>
    </location>
</feature>
<evidence type="ECO:0000256" key="1">
    <source>
        <dbReference type="SAM" id="Phobius"/>
    </source>
</evidence>
<name>A0ABW0TN74_9BACL</name>
<keyword evidence="1" id="KW-0472">Membrane</keyword>
<protein>
    <submittedName>
        <fullName evidence="2">DUF4184 family protein</fullName>
    </submittedName>
</protein>
<dbReference type="InterPro" id="IPR025238">
    <property type="entry name" value="DUF4184"/>
</dbReference>
<proteinExistence type="predicted"/>